<keyword evidence="10 15" id="KW-0418">Kinase</keyword>
<evidence type="ECO:0000256" key="5">
    <source>
        <dbReference type="ARBA" id="ARBA00011996"/>
    </source>
</evidence>
<dbReference type="PANTHER" id="PTHR43030:SF1">
    <property type="entry name" value="PHOSPHOENOLPYRUVATE SYNTHASE"/>
    <property type="match status" value="1"/>
</dbReference>
<dbReference type="NCBIfam" id="TIGR01418">
    <property type="entry name" value="PEP_synth"/>
    <property type="match status" value="1"/>
</dbReference>
<dbReference type="GO" id="GO:0006094">
    <property type="term" value="P:gluconeogenesis"/>
    <property type="evidence" value="ECO:0007669"/>
    <property type="project" value="UniProtKB-UniPathway"/>
</dbReference>
<dbReference type="Pfam" id="PF00391">
    <property type="entry name" value="PEP-utilizers"/>
    <property type="match status" value="1"/>
</dbReference>
<dbReference type="Gene3D" id="3.50.30.10">
    <property type="entry name" value="Phosphohistidine domain"/>
    <property type="match status" value="1"/>
</dbReference>
<keyword evidence="9 15" id="KW-0547">Nucleotide-binding</keyword>
<dbReference type="Gene3D" id="3.30.470.20">
    <property type="entry name" value="ATP-grasp fold, B domain"/>
    <property type="match status" value="1"/>
</dbReference>
<dbReference type="Proteomes" id="UP000177080">
    <property type="component" value="Unassembled WGS sequence"/>
</dbReference>
<name>A0A1F4ZCJ5_9BACT</name>
<evidence type="ECO:0000256" key="10">
    <source>
        <dbReference type="ARBA" id="ARBA00022777"/>
    </source>
</evidence>
<dbReference type="PRINTS" id="PR01736">
    <property type="entry name" value="PHPHTRNFRASE"/>
</dbReference>
<dbReference type="EC" id="2.7.9.2" evidence="5 15"/>
<gene>
    <name evidence="19" type="ORF">A2989_04325</name>
</gene>
<evidence type="ECO:0000313" key="19">
    <source>
        <dbReference type="EMBL" id="OGD03898.1"/>
    </source>
</evidence>
<evidence type="ECO:0000256" key="15">
    <source>
        <dbReference type="PIRNR" id="PIRNR000854"/>
    </source>
</evidence>
<dbReference type="GO" id="GO:0005524">
    <property type="term" value="F:ATP binding"/>
    <property type="evidence" value="ECO:0007669"/>
    <property type="project" value="UniProtKB-KW"/>
</dbReference>
<keyword evidence="11 15" id="KW-0067">ATP-binding</keyword>
<evidence type="ECO:0000259" key="17">
    <source>
        <dbReference type="Pfam" id="PF01326"/>
    </source>
</evidence>
<accession>A0A1F4ZCJ5</accession>
<feature type="domain" description="PEP-utilising enzyme mobile" evidence="16">
    <location>
        <begin position="372"/>
        <end position="442"/>
    </location>
</feature>
<dbReference type="InterPro" id="IPR002192">
    <property type="entry name" value="PPDK_AMP/ATP-bd"/>
</dbReference>
<evidence type="ECO:0000256" key="13">
    <source>
        <dbReference type="ARBA" id="ARBA00033470"/>
    </source>
</evidence>
<dbReference type="UniPathway" id="UPA00138"/>
<proteinExistence type="inferred from homology"/>
<dbReference type="SUPFAM" id="SSF56059">
    <property type="entry name" value="Glutathione synthetase ATP-binding domain-like"/>
    <property type="match status" value="1"/>
</dbReference>
<evidence type="ECO:0000256" key="8">
    <source>
        <dbReference type="ARBA" id="ARBA00022723"/>
    </source>
</evidence>
<protein>
    <recommendedName>
        <fullName evidence="6 15">Phosphoenolpyruvate synthase</fullName>
        <shortName evidence="15">PEP synthase</shortName>
        <ecNumber evidence="5 15">2.7.9.2</ecNumber>
    </recommendedName>
    <alternativeName>
        <fullName evidence="13 15">Pyruvate, water dikinase</fullName>
    </alternativeName>
</protein>
<comment type="function">
    <text evidence="2 15">Catalyzes the phosphorylation of pyruvate to phosphoenolpyruvate.</text>
</comment>
<dbReference type="InterPro" id="IPR013815">
    <property type="entry name" value="ATP_grasp_subdomain_1"/>
</dbReference>
<dbReference type="InterPro" id="IPR018274">
    <property type="entry name" value="PEP_util_AS"/>
</dbReference>
<comment type="caution">
    <text evidence="19">The sequence shown here is derived from an EMBL/GenBank/DDBJ whole genome shotgun (WGS) entry which is preliminary data.</text>
</comment>
<evidence type="ECO:0000256" key="1">
    <source>
        <dbReference type="ARBA" id="ARBA00001946"/>
    </source>
</evidence>
<dbReference type="PROSITE" id="PS00370">
    <property type="entry name" value="PEP_ENZYMES_PHOS_SITE"/>
    <property type="match status" value="1"/>
</dbReference>
<keyword evidence="8 15" id="KW-0479">Metal-binding</keyword>
<keyword evidence="7 15" id="KW-0808">Transferase</keyword>
<evidence type="ECO:0000259" key="16">
    <source>
        <dbReference type="Pfam" id="PF00391"/>
    </source>
</evidence>
<dbReference type="InterPro" id="IPR015813">
    <property type="entry name" value="Pyrv/PenolPyrv_kinase-like_dom"/>
</dbReference>
<dbReference type="SUPFAM" id="SSF51621">
    <property type="entry name" value="Phosphoenolpyruvate/pyruvate domain"/>
    <property type="match status" value="1"/>
</dbReference>
<keyword evidence="12 15" id="KW-0460">Magnesium</keyword>
<dbReference type="InterPro" id="IPR036637">
    <property type="entry name" value="Phosphohistidine_dom_sf"/>
</dbReference>
<dbReference type="AlphaFoldDB" id="A0A1F4ZCJ5"/>
<comment type="catalytic activity">
    <reaction evidence="14 15">
        <text>pyruvate + ATP + H2O = phosphoenolpyruvate + AMP + phosphate + 2 H(+)</text>
        <dbReference type="Rhea" id="RHEA:11364"/>
        <dbReference type="ChEBI" id="CHEBI:15361"/>
        <dbReference type="ChEBI" id="CHEBI:15377"/>
        <dbReference type="ChEBI" id="CHEBI:15378"/>
        <dbReference type="ChEBI" id="CHEBI:30616"/>
        <dbReference type="ChEBI" id="CHEBI:43474"/>
        <dbReference type="ChEBI" id="CHEBI:58702"/>
        <dbReference type="ChEBI" id="CHEBI:456215"/>
        <dbReference type="EC" id="2.7.9.2"/>
    </reaction>
</comment>
<feature type="domain" description="Pyruvate phosphate dikinase AMP/ATP-binding" evidence="17">
    <location>
        <begin position="19"/>
        <end position="332"/>
    </location>
</feature>
<dbReference type="Pfam" id="PF02896">
    <property type="entry name" value="PEP-utilizers_C"/>
    <property type="match status" value="1"/>
</dbReference>
<dbReference type="InterPro" id="IPR040442">
    <property type="entry name" value="Pyrv_kinase-like_dom_sf"/>
</dbReference>
<evidence type="ECO:0000256" key="11">
    <source>
        <dbReference type="ARBA" id="ARBA00022840"/>
    </source>
</evidence>
<evidence type="ECO:0000313" key="20">
    <source>
        <dbReference type="Proteomes" id="UP000177080"/>
    </source>
</evidence>
<evidence type="ECO:0000256" key="4">
    <source>
        <dbReference type="ARBA" id="ARBA00007837"/>
    </source>
</evidence>
<feature type="domain" description="PEP-utilising enzyme C-terminal" evidence="18">
    <location>
        <begin position="469"/>
        <end position="754"/>
    </location>
</feature>
<dbReference type="EMBL" id="MEXN01000004">
    <property type="protein sequence ID" value="OGD03898.1"/>
    <property type="molecule type" value="Genomic_DNA"/>
</dbReference>
<dbReference type="PIRSF" id="PIRSF000854">
    <property type="entry name" value="PEP_synthase"/>
    <property type="match status" value="1"/>
</dbReference>
<comment type="pathway">
    <text evidence="3 15">Carbohydrate biosynthesis; gluconeogenesis.</text>
</comment>
<evidence type="ECO:0000256" key="14">
    <source>
        <dbReference type="ARBA" id="ARBA00047700"/>
    </source>
</evidence>
<dbReference type="GO" id="GO:0008986">
    <property type="term" value="F:pyruvate, water dikinase activity"/>
    <property type="evidence" value="ECO:0007669"/>
    <property type="project" value="UniProtKB-EC"/>
</dbReference>
<evidence type="ECO:0000256" key="2">
    <source>
        <dbReference type="ARBA" id="ARBA00002988"/>
    </source>
</evidence>
<dbReference type="FunFam" id="3.30.1490.20:FF:000010">
    <property type="entry name" value="Phosphoenolpyruvate synthase"/>
    <property type="match status" value="1"/>
</dbReference>
<dbReference type="InterPro" id="IPR000121">
    <property type="entry name" value="PEP_util_C"/>
</dbReference>
<dbReference type="Gene3D" id="3.30.1490.20">
    <property type="entry name" value="ATP-grasp fold, A domain"/>
    <property type="match status" value="1"/>
</dbReference>
<comment type="cofactor">
    <cofactor evidence="1 15">
        <name>Mg(2+)</name>
        <dbReference type="ChEBI" id="CHEBI:18420"/>
    </cofactor>
</comment>
<organism evidence="19 20">
    <name type="scientific">Candidatus Amesbacteria bacterium RIFCSPLOWO2_01_FULL_48_25</name>
    <dbReference type="NCBI Taxonomy" id="1797259"/>
    <lineage>
        <taxon>Bacteria</taxon>
        <taxon>Candidatus Amesiibacteriota</taxon>
    </lineage>
</organism>
<dbReference type="SUPFAM" id="SSF52009">
    <property type="entry name" value="Phosphohistidine domain"/>
    <property type="match status" value="1"/>
</dbReference>
<dbReference type="Gene3D" id="3.20.20.60">
    <property type="entry name" value="Phosphoenolpyruvate-binding domains"/>
    <property type="match status" value="1"/>
</dbReference>
<evidence type="ECO:0000256" key="7">
    <source>
        <dbReference type="ARBA" id="ARBA00022679"/>
    </source>
</evidence>
<dbReference type="PANTHER" id="PTHR43030">
    <property type="entry name" value="PHOSPHOENOLPYRUVATE SYNTHASE"/>
    <property type="match status" value="1"/>
</dbReference>
<dbReference type="GO" id="GO:0046872">
    <property type="term" value="F:metal ion binding"/>
    <property type="evidence" value="ECO:0007669"/>
    <property type="project" value="UniProtKB-KW"/>
</dbReference>
<comment type="similarity">
    <text evidence="4 15">Belongs to the PEP-utilizing enzyme family.</text>
</comment>
<keyword evidence="19" id="KW-0670">Pyruvate</keyword>
<evidence type="ECO:0000256" key="3">
    <source>
        <dbReference type="ARBA" id="ARBA00004742"/>
    </source>
</evidence>
<evidence type="ECO:0000256" key="6">
    <source>
        <dbReference type="ARBA" id="ARBA00021623"/>
    </source>
</evidence>
<evidence type="ECO:0000259" key="18">
    <source>
        <dbReference type="Pfam" id="PF02896"/>
    </source>
</evidence>
<dbReference type="InterPro" id="IPR008279">
    <property type="entry name" value="PEP-util_enz_mobile_dom"/>
</dbReference>
<reference evidence="19 20" key="1">
    <citation type="journal article" date="2016" name="Nat. Commun.">
        <title>Thousands of microbial genomes shed light on interconnected biogeochemical processes in an aquifer system.</title>
        <authorList>
            <person name="Anantharaman K."/>
            <person name="Brown C.T."/>
            <person name="Hug L.A."/>
            <person name="Sharon I."/>
            <person name="Castelle C.J."/>
            <person name="Probst A.J."/>
            <person name="Thomas B.C."/>
            <person name="Singh A."/>
            <person name="Wilkins M.J."/>
            <person name="Karaoz U."/>
            <person name="Brodie E.L."/>
            <person name="Williams K.H."/>
            <person name="Hubbard S.S."/>
            <person name="Banfield J.F."/>
        </authorList>
    </citation>
    <scope>NUCLEOTIDE SEQUENCE [LARGE SCALE GENOMIC DNA]</scope>
</reference>
<dbReference type="NCBIfam" id="NF005057">
    <property type="entry name" value="PRK06464.1"/>
    <property type="match status" value="1"/>
</dbReference>
<dbReference type="InterPro" id="IPR006319">
    <property type="entry name" value="PEP_synth"/>
</dbReference>
<dbReference type="STRING" id="1797259.A2989_04325"/>
<evidence type="ECO:0000256" key="9">
    <source>
        <dbReference type="ARBA" id="ARBA00022741"/>
    </source>
</evidence>
<dbReference type="Pfam" id="PF01326">
    <property type="entry name" value="PPDK_N"/>
    <property type="match status" value="1"/>
</dbReference>
<evidence type="ECO:0000256" key="12">
    <source>
        <dbReference type="ARBA" id="ARBA00022842"/>
    </source>
</evidence>
<sequence>MTKPKYIKWFEDVSKSDIPVAGGKGANLGEMTQAGIPVPPGFVVVSQAYFTFLEVNKLRPAIHKILSSTDISDSDKLNHAADKIKHLMAKSDIPREIVNEIFTSYHELTAHHSPLSSGVPVAVRSSATAEDLPEASFAGQQESYLNVIGDANVLQKVKECWMSLFGARSIFYRQQQKFDHFKVGIAVPIQQMIQSDVSGVMFTTDPISKDRDRIVIEAIFGLGDYIVQGVVTPDHYEVSRASGKIITKNIKPQEIMEVKSKQGVKQVKVPSRDQRSQKLTDGQISKLAEIGKKIHQHYFFPQDVEWAMEGSSLYIIQTRPITTLDNKSAADSSSPALKLSSSSILKGAPASPGIVSGPVRLIPDIKKLSRVKTGDIMVTDMTTPDFVPAMKRAAGIITNRGGLTSHAAIVSRELGVPCVVGTTTATSVLKDGMIVTVSGATGEIYLGAVTPVTTQTQSSIPTLNLPENFKTATRVYVNLAEPEAAERIAQKNVDGVGLLRAEFMIAGLGVHPKKVIAEKKQKEYIAKLAQDMSMFCKAFFPRPVVYRATDFKTNEYRSLRGGDKYEPVESNPMLGFRGAFRYIKNPDVFNLELEAIKIVRQKKDLNNLHLMIPYVSTVSELVEVKKLVAASGLYRSGTFKLWMMVEIPANVILLDDFLDVGIDGVSIGSNDLTMLTLGLDRDNQEVASQFDERNPAVLWALERTVKTCLKHGVTSSICGQAASEYPELVEKLVNWGITSVSVNPDAIERTREVVYYCESKLISRL</sequence>